<evidence type="ECO:0000256" key="6">
    <source>
        <dbReference type="ARBA" id="ARBA00023125"/>
    </source>
</evidence>
<evidence type="ECO:0000256" key="1">
    <source>
        <dbReference type="ARBA" id="ARBA00008136"/>
    </source>
</evidence>
<dbReference type="PANTHER" id="PTHR13604:SF0">
    <property type="entry name" value="ABASIC SITE PROCESSING PROTEIN HMCES"/>
    <property type="match status" value="1"/>
</dbReference>
<evidence type="ECO:0000256" key="8">
    <source>
        <dbReference type="RuleBase" id="RU364100"/>
    </source>
</evidence>
<comment type="similarity">
    <text evidence="1 8">Belongs to the SOS response-associated peptidase family.</text>
</comment>
<organism evidence="9 10">
    <name type="scientific">Kangiella japonica</name>
    <dbReference type="NCBI Taxonomy" id="647384"/>
    <lineage>
        <taxon>Bacteria</taxon>
        <taxon>Pseudomonadati</taxon>
        <taxon>Pseudomonadota</taxon>
        <taxon>Gammaproteobacteria</taxon>
        <taxon>Kangiellales</taxon>
        <taxon>Kangiellaceae</taxon>
        <taxon>Kangiella</taxon>
    </lineage>
</organism>
<keyword evidence="2 8" id="KW-0645">Protease</keyword>
<sequence length="222" mass="25165">MCGAYNVINSPFTDKLADQLGIDEPIETRGIRVPASSIQIINESSEGTRQLVDAKWWLLLKNVDGELKADYKWKTFNSKSARLRESRLTKKPYRESRCIIPATGFIEGQDKKYHYLQPEGQAIAFGGLFKEWYINDEVHYSASIITLDGNPKLENIHKKSLPLMLPLDQPDTLSAWLDRGFTEIDAFNDLLEPTLRTPIEATKLHGARDLTPAETPYIIDAD</sequence>
<keyword evidence="10" id="KW-1185">Reference proteome</keyword>
<dbReference type="EC" id="3.4.-.-" evidence="8"/>
<proteinExistence type="inferred from homology"/>
<keyword evidence="5" id="KW-0190">Covalent protein-DNA linkage</keyword>
<name>A0ABN0SWR6_9GAMM</name>
<dbReference type="PANTHER" id="PTHR13604">
    <property type="entry name" value="DC12-RELATED"/>
    <property type="match status" value="1"/>
</dbReference>
<evidence type="ECO:0000256" key="4">
    <source>
        <dbReference type="ARBA" id="ARBA00022801"/>
    </source>
</evidence>
<evidence type="ECO:0000313" key="9">
    <source>
        <dbReference type="EMBL" id="GAA0204098.1"/>
    </source>
</evidence>
<protein>
    <recommendedName>
        <fullName evidence="8">Abasic site processing protein</fullName>
        <ecNumber evidence="8">3.4.-.-</ecNumber>
    </recommendedName>
</protein>
<dbReference type="InterPro" id="IPR003738">
    <property type="entry name" value="SRAP"/>
</dbReference>
<dbReference type="EMBL" id="BAAAFM010000003">
    <property type="protein sequence ID" value="GAA0204098.1"/>
    <property type="molecule type" value="Genomic_DNA"/>
</dbReference>
<accession>A0ABN0SWR6</accession>
<gene>
    <name evidence="9" type="ORF">GCM10009123_09250</name>
</gene>
<evidence type="ECO:0000256" key="7">
    <source>
        <dbReference type="ARBA" id="ARBA00023239"/>
    </source>
</evidence>
<keyword evidence="4 8" id="KW-0378">Hydrolase</keyword>
<evidence type="ECO:0000256" key="5">
    <source>
        <dbReference type="ARBA" id="ARBA00023124"/>
    </source>
</evidence>
<evidence type="ECO:0000313" key="10">
    <source>
        <dbReference type="Proteomes" id="UP001501221"/>
    </source>
</evidence>
<comment type="caution">
    <text evidence="9">The sequence shown here is derived from an EMBL/GenBank/DDBJ whole genome shotgun (WGS) entry which is preliminary data.</text>
</comment>
<evidence type="ECO:0000256" key="2">
    <source>
        <dbReference type="ARBA" id="ARBA00022670"/>
    </source>
</evidence>
<keyword evidence="7" id="KW-0456">Lyase</keyword>
<dbReference type="Gene3D" id="3.90.1680.10">
    <property type="entry name" value="SOS response associated peptidase-like"/>
    <property type="match status" value="1"/>
</dbReference>
<dbReference type="InterPro" id="IPR036590">
    <property type="entry name" value="SRAP-like"/>
</dbReference>
<keyword evidence="6" id="KW-0238">DNA-binding</keyword>
<dbReference type="Proteomes" id="UP001501221">
    <property type="component" value="Unassembled WGS sequence"/>
</dbReference>
<dbReference type="SUPFAM" id="SSF143081">
    <property type="entry name" value="BB1717-like"/>
    <property type="match status" value="1"/>
</dbReference>
<keyword evidence="3" id="KW-0227">DNA damage</keyword>
<reference evidence="9 10" key="1">
    <citation type="journal article" date="2019" name="Int. J. Syst. Evol. Microbiol.">
        <title>The Global Catalogue of Microorganisms (GCM) 10K type strain sequencing project: providing services to taxonomists for standard genome sequencing and annotation.</title>
        <authorList>
            <consortium name="The Broad Institute Genomics Platform"/>
            <consortium name="The Broad Institute Genome Sequencing Center for Infectious Disease"/>
            <person name="Wu L."/>
            <person name="Ma J."/>
        </authorList>
    </citation>
    <scope>NUCLEOTIDE SEQUENCE [LARGE SCALE GENOMIC DNA]</scope>
    <source>
        <strain evidence="9 10">JCM 16211</strain>
    </source>
</reference>
<dbReference type="Pfam" id="PF02586">
    <property type="entry name" value="SRAP"/>
    <property type="match status" value="1"/>
</dbReference>
<evidence type="ECO:0000256" key="3">
    <source>
        <dbReference type="ARBA" id="ARBA00022763"/>
    </source>
</evidence>